<feature type="domain" description="L,D-TPase catalytic" evidence="1">
    <location>
        <begin position="15"/>
        <end position="155"/>
    </location>
</feature>
<protein>
    <recommendedName>
        <fullName evidence="1">L,D-TPase catalytic domain-containing protein</fullName>
    </recommendedName>
</protein>
<evidence type="ECO:0000259" key="1">
    <source>
        <dbReference type="Pfam" id="PF03734"/>
    </source>
</evidence>
<dbReference type="KEGG" id="anf:AQPE_1023"/>
<dbReference type="InterPro" id="IPR005490">
    <property type="entry name" value="LD_TPept_cat_dom"/>
</dbReference>
<accession>A0A5K7S5S2</accession>
<dbReference type="Pfam" id="PF03734">
    <property type="entry name" value="YkuD"/>
    <property type="match status" value="1"/>
</dbReference>
<evidence type="ECO:0000313" key="2">
    <source>
        <dbReference type="EMBL" id="BBE16876.1"/>
    </source>
</evidence>
<dbReference type="EMBL" id="AP018694">
    <property type="protein sequence ID" value="BBE16876.1"/>
    <property type="molecule type" value="Genomic_DNA"/>
</dbReference>
<organism evidence="2 3">
    <name type="scientific">Aquipluma nitroreducens</name>
    <dbReference type="NCBI Taxonomy" id="2010828"/>
    <lineage>
        <taxon>Bacteria</taxon>
        <taxon>Pseudomonadati</taxon>
        <taxon>Bacteroidota</taxon>
        <taxon>Bacteroidia</taxon>
        <taxon>Marinilabiliales</taxon>
        <taxon>Prolixibacteraceae</taxon>
        <taxon>Aquipluma</taxon>
    </lineage>
</organism>
<dbReference type="GO" id="GO:0016740">
    <property type="term" value="F:transferase activity"/>
    <property type="evidence" value="ECO:0007669"/>
    <property type="project" value="InterPro"/>
</dbReference>
<proteinExistence type="predicted"/>
<sequence>MEKKGSQWHVASAPMQAGIGRKGFAAPNAKREGDNQSPTGFFRLGKLFCYEKEVDTKMPFIQTTPEDKWIDDPNSPDYNRYIRGTTSAKSYEKLLLNGNDYRYCMVIEYNTHPVVKGNGSAIFLHLSEGQSINSSSGCVVILQKDMEQLIKWMNPEMNPSILMGTEKILGAGLK</sequence>
<evidence type="ECO:0000313" key="3">
    <source>
        <dbReference type="Proteomes" id="UP001193389"/>
    </source>
</evidence>
<dbReference type="AlphaFoldDB" id="A0A5K7S5S2"/>
<dbReference type="PANTHER" id="PTHR38589:SF1">
    <property type="entry name" value="BLR0621 PROTEIN"/>
    <property type="match status" value="1"/>
</dbReference>
<reference evidence="2" key="1">
    <citation type="journal article" date="2020" name="Int. J. Syst. Evol. Microbiol.">
        <title>Aquipluma nitroreducens gen. nov. sp. nov., a novel facultatively anaerobic bacterium isolated from a freshwater lake.</title>
        <authorList>
            <person name="Watanabe M."/>
            <person name="Kojima H."/>
            <person name="Fukui M."/>
        </authorList>
    </citation>
    <scope>NUCLEOTIDE SEQUENCE</scope>
    <source>
        <strain evidence="2">MeG22</strain>
    </source>
</reference>
<name>A0A5K7S5S2_9BACT</name>
<dbReference type="PANTHER" id="PTHR38589">
    <property type="entry name" value="BLR0621 PROTEIN"/>
    <property type="match status" value="1"/>
</dbReference>
<keyword evidence="3" id="KW-1185">Reference proteome</keyword>
<gene>
    <name evidence="2" type="ORF">AQPE_1023</name>
</gene>
<dbReference type="CDD" id="cd16913">
    <property type="entry name" value="YkuD_like"/>
    <property type="match status" value="1"/>
</dbReference>
<dbReference type="Proteomes" id="UP001193389">
    <property type="component" value="Chromosome"/>
</dbReference>